<evidence type="ECO:0000313" key="6">
    <source>
        <dbReference type="Proteomes" id="UP000245678"/>
    </source>
</evidence>
<dbReference type="Proteomes" id="UP000245678">
    <property type="component" value="Unassembled WGS sequence"/>
</dbReference>
<dbReference type="SUPFAM" id="SSF51215">
    <property type="entry name" value="Regulatory protein AraC"/>
    <property type="match status" value="1"/>
</dbReference>
<dbReference type="PROSITE" id="PS01124">
    <property type="entry name" value="HTH_ARAC_FAMILY_2"/>
    <property type="match status" value="1"/>
</dbReference>
<name>A0A316HDZ5_9SPHI</name>
<protein>
    <submittedName>
        <fullName evidence="5">AraC-like DNA-binding protein</fullName>
    </submittedName>
</protein>
<dbReference type="SMART" id="SM00342">
    <property type="entry name" value="HTH_ARAC"/>
    <property type="match status" value="1"/>
</dbReference>
<dbReference type="InterPro" id="IPR003313">
    <property type="entry name" value="AraC-bd"/>
</dbReference>
<evidence type="ECO:0000256" key="3">
    <source>
        <dbReference type="ARBA" id="ARBA00023163"/>
    </source>
</evidence>
<dbReference type="PANTHER" id="PTHR43280">
    <property type="entry name" value="ARAC-FAMILY TRANSCRIPTIONAL REGULATOR"/>
    <property type="match status" value="1"/>
</dbReference>
<evidence type="ECO:0000256" key="1">
    <source>
        <dbReference type="ARBA" id="ARBA00023015"/>
    </source>
</evidence>
<dbReference type="AlphaFoldDB" id="A0A316HDZ5"/>
<accession>A0A316HDZ5</accession>
<dbReference type="EMBL" id="QGHA01000003">
    <property type="protein sequence ID" value="PWK78393.1"/>
    <property type="molecule type" value="Genomic_DNA"/>
</dbReference>
<dbReference type="Pfam" id="PF12833">
    <property type="entry name" value="HTH_18"/>
    <property type="match status" value="1"/>
</dbReference>
<keyword evidence="6" id="KW-1185">Reference proteome</keyword>
<comment type="caution">
    <text evidence="5">The sequence shown here is derived from an EMBL/GenBank/DDBJ whole genome shotgun (WGS) entry which is preliminary data.</text>
</comment>
<keyword evidence="2 5" id="KW-0238">DNA-binding</keyword>
<dbReference type="InterPro" id="IPR037923">
    <property type="entry name" value="HTH-like"/>
</dbReference>
<keyword evidence="1" id="KW-0805">Transcription regulation</keyword>
<evidence type="ECO:0000256" key="2">
    <source>
        <dbReference type="ARBA" id="ARBA00023125"/>
    </source>
</evidence>
<dbReference type="PANTHER" id="PTHR43280:SF32">
    <property type="entry name" value="TRANSCRIPTIONAL REGULATORY PROTEIN"/>
    <property type="match status" value="1"/>
</dbReference>
<sequence length="292" mass="34292">MKQLNDFASPLVEKARICLPFKIQTIQWVRENGIELPNGYFMLIWIMAGSGHYRLNLQKHSITINQLLLIRPGQLHDIKFSEGLQGYVIQFTDSFLDADDYGRETAYNHFYQLFGNSQNTIISSELAEDMKDISEIMIKEYSRNNLYRAEILKRYFKIFLIYLYRQLEVVSQPLKQSRNTEILQSFMSLLDRHFREYKMVADYADRLSVTPNYLNEVVKKLTGQPAGYHIRQRVANEAKRQAVHPDNCMKKIAYDLGFCDLAHFSKFFKNATGTNFSDFKKHSAYHQLRPRS</sequence>
<dbReference type="InterPro" id="IPR009057">
    <property type="entry name" value="Homeodomain-like_sf"/>
</dbReference>
<feature type="domain" description="HTH araC/xylS-type" evidence="4">
    <location>
        <begin position="184"/>
        <end position="282"/>
    </location>
</feature>
<keyword evidence="3" id="KW-0804">Transcription</keyword>
<evidence type="ECO:0000313" key="5">
    <source>
        <dbReference type="EMBL" id="PWK78393.1"/>
    </source>
</evidence>
<reference evidence="5 6" key="1">
    <citation type="submission" date="2018-05" db="EMBL/GenBank/DDBJ databases">
        <title>Genomic Encyclopedia of Archaeal and Bacterial Type Strains, Phase II (KMG-II): from individual species to whole genera.</title>
        <authorList>
            <person name="Goeker M."/>
        </authorList>
    </citation>
    <scope>NUCLEOTIDE SEQUENCE [LARGE SCALE GENOMIC DNA]</scope>
    <source>
        <strain evidence="5 6">DSM 19975</strain>
    </source>
</reference>
<dbReference type="GO" id="GO:0003700">
    <property type="term" value="F:DNA-binding transcription factor activity"/>
    <property type="evidence" value="ECO:0007669"/>
    <property type="project" value="InterPro"/>
</dbReference>
<dbReference type="Pfam" id="PF02311">
    <property type="entry name" value="AraC_binding"/>
    <property type="match status" value="1"/>
</dbReference>
<evidence type="ECO:0000259" key="4">
    <source>
        <dbReference type="PROSITE" id="PS01124"/>
    </source>
</evidence>
<gene>
    <name evidence="5" type="ORF">LX99_02237</name>
</gene>
<proteinExistence type="predicted"/>
<dbReference type="SUPFAM" id="SSF46689">
    <property type="entry name" value="Homeodomain-like"/>
    <property type="match status" value="1"/>
</dbReference>
<dbReference type="GO" id="GO:0043565">
    <property type="term" value="F:sequence-specific DNA binding"/>
    <property type="evidence" value="ECO:0007669"/>
    <property type="project" value="InterPro"/>
</dbReference>
<organism evidence="5 6">
    <name type="scientific">Mucilaginibacter oryzae</name>
    <dbReference type="NCBI Taxonomy" id="468058"/>
    <lineage>
        <taxon>Bacteria</taxon>
        <taxon>Pseudomonadati</taxon>
        <taxon>Bacteroidota</taxon>
        <taxon>Sphingobacteriia</taxon>
        <taxon>Sphingobacteriales</taxon>
        <taxon>Sphingobacteriaceae</taxon>
        <taxon>Mucilaginibacter</taxon>
    </lineage>
</organism>
<dbReference type="RefSeq" id="WP_109607931.1">
    <property type="nucleotide sequence ID" value="NZ_QGHA01000003.1"/>
</dbReference>
<dbReference type="Gene3D" id="1.10.10.60">
    <property type="entry name" value="Homeodomain-like"/>
    <property type="match status" value="1"/>
</dbReference>
<dbReference type="InterPro" id="IPR018060">
    <property type="entry name" value="HTH_AraC"/>
</dbReference>